<name>A0ABU9UAA0_9SPIR</name>
<evidence type="ECO:0000256" key="7">
    <source>
        <dbReference type="SAM" id="Coils"/>
    </source>
</evidence>
<dbReference type="SMART" id="SM00448">
    <property type="entry name" value="REC"/>
    <property type="match status" value="1"/>
</dbReference>
<dbReference type="PANTHER" id="PTHR48111">
    <property type="entry name" value="REGULATOR OF RPOS"/>
    <property type="match status" value="1"/>
</dbReference>
<comment type="caution">
    <text evidence="9">The sequence shown here is derived from an EMBL/GenBank/DDBJ whole genome shotgun (WGS) entry which is preliminary data.</text>
</comment>
<dbReference type="SUPFAM" id="SSF52172">
    <property type="entry name" value="CheY-like"/>
    <property type="match status" value="1"/>
</dbReference>
<keyword evidence="2" id="KW-0902">Two-component regulatory system</keyword>
<dbReference type="InterPro" id="IPR039420">
    <property type="entry name" value="WalR-like"/>
</dbReference>
<proteinExistence type="predicted"/>
<evidence type="ECO:0000256" key="4">
    <source>
        <dbReference type="ARBA" id="ARBA00023125"/>
    </source>
</evidence>
<gene>
    <name evidence="9" type="ORF">WKV44_03495</name>
</gene>
<reference evidence="9 10" key="1">
    <citation type="submission" date="2024-03" db="EMBL/GenBank/DDBJ databases">
        <title>Ignisphaera cupida sp. nov., a hyperthermophilic hydrolytic archaeon from a hot spring of Kamchatka, and proposal of Ignisphaeraceae fam. nov.</title>
        <authorList>
            <person name="Podosokorskaya O.A."/>
            <person name="Elcheninov A.G."/>
            <person name="Maltseva A.I."/>
            <person name="Zayulina K.S."/>
            <person name="Novikov A."/>
            <person name="Merkel A.Y."/>
        </authorList>
    </citation>
    <scope>NUCLEOTIDE SEQUENCE [LARGE SCALE GENOMIC DNA]</scope>
    <source>
        <strain evidence="9 10">38H-sp</strain>
    </source>
</reference>
<sequence>MESKVILIVDDEEINLEFFDIMLSKLGFRVEKAKDGQEALEKIKETIPDLVLLDNIMPKLSGWEVTRILKTDPDYAAYSNIPIVMFSAMDDVRDKIEGFELGVEDYITKPFNFSEVLSRINSVLKHQEMSAQLIQRQRRLAVLESLNKSFSFFASHIKEPLEKIDSKIDNINIEDKNEVNGFLAEVKELSRMMLASLEGLEEEIDELSRQDSNLKNAELTLDELEAKYQKHFKLWKEREAVKEER</sequence>
<keyword evidence="1 6" id="KW-0597">Phosphoprotein</keyword>
<evidence type="ECO:0000256" key="3">
    <source>
        <dbReference type="ARBA" id="ARBA00023015"/>
    </source>
</evidence>
<dbReference type="Proteomes" id="UP001466331">
    <property type="component" value="Unassembled WGS sequence"/>
</dbReference>
<dbReference type="InterPro" id="IPR001789">
    <property type="entry name" value="Sig_transdc_resp-reg_receiver"/>
</dbReference>
<keyword evidence="4" id="KW-0238">DNA-binding</keyword>
<dbReference type="RefSeq" id="WP_420069045.1">
    <property type="nucleotide sequence ID" value="NZ_JBCHKQ010000001.1"/>
</dbReference>
<keyword evidence="7" id="KW-0175">Coiled coil</keyword>
<dbReference type="InterPro" id="IPR011006">
    <property type="entry name" value="CheY-like_superfamily"/>
</dbReference>
<feature type="domain" description="Response regulatory" evidence="8">
    <location>
        <begin position="5"/>
        <end position="124"/>
    </location>
</feature>
<evidence type="ECO:0000313" key="10">
    <source>
        <dbReference type="Proteomes" id="UP001466331"/>
    </source>
</evidence>
<evidence type="ECO:0000259" key="8">
    <source>
        <dbReference type="PROSITE" id="PS50110"/>
    </source>
</evidence>
<evidence type="ECO:0000256" key="6">
    <source>
        <dbReference type="PROSITE-ProRule" id="PRU00169"/>
    </source>
</evidence>
<dbReference type="Pfam" id="PF00072">
    <property type="entry name" value="Response_reg"/>
    <property type="match status" value="1"/>
</dbReference>
<evidence type="ECO:0000256" key="2">
    <source>
        <dbReference type="ARBA" id="ARBA00023012"/>
    </source>
</evidence>
<keyword evidence="3" id="KW-0805">Transcription regulation</keyword>
<dbReference type="Gene3D" id="3.40.50.2300">
    <property type="match status" value="1"/>
</dbReference>
<accession>A0ABU9UAA0</accession>
<dbReference type="EMBL" id="JBCHKQ010000001">
    <property type="protein sequence ID" value="MEM5947602.1"/>
    <property type="molecule type" value="Genomic_DNA"/>
</dbReference>
<keyword evidence="5" id="KW-0804">Transcription</keyword>
<evidence type="ECO:0000256" key="5">
    <source>
        <dbReference type="ARBA" id="ARBA00023163"/>
    </source>
</evidence>
<organism evidence="9 10">
    <name type="scientific">Rarispira pelagica</name>
    <dbReference type="NCBI Taxonomy" id="3141764"/>
    <lineage>
        <taxon>Bacteria</taxon>
        <taxon>Pseudomonadati</taxon>
        <taxon>Spirochaetota</taxon>
        <taxon>Spirochaetia</taxon>
        <taxon>Winmispirales</taxon>
        <taxon>Winmispiraceae</taxon>
        <taxon>Rarispira</taxon>
    </lineage>
</organism>
<keyword evidence="10" id="KW-1185">Reference proteome</keyword>
<protein>
    <submittedName>
        <fullName evidence="9">Response regulator</fullName>
    </submittedName>
</protein>
<feature type="coiled-coil region" evidence="7">
    <location>
        <begin position="183"/>
        <end position="234"/>
    </location>
</feature>
<dbReference type="PANTHER" id="PTHR48111:SF1">
    <property type="entry name" value="TWO-COMPONENT RESPONSE REGULATOR ORR33"/>
    <property type="match status" value="1"/>
</dbReference>
<dbReference type="PROSITE" id="PS50110">
    <property type="entry name" value="RESPONSE_REGULATORY"/>
    <property type="match status" value="1"/>
</dbReference>
<evidence type="ECO:0000313" key="9">
    <source>
        <dbReference type="EMBL" id="MEM5947602.1"/>
    </source>
</evidence>
<evidence type="ECO:0000256" key="1">
    <source>
        <dbReference type="ARBA" id="ARBA00022553"/>
    </source>
</evidence>
<feature type="modified residue" description="4-aspartylphosphate" evidence="6">
    <location>
        <position position="54"/>
    </location>
</feature>